<dbReference type="RefSeq" id="WP_074737847.1">
    <property type="nucleotide sequence ID" value="NZ_FNNP01000007.1"/>
</dbReference>
<gene>
    <name evidence="2" type="ORF">SAMN05444358_10765</name>
</gene>
<dbReference type="OrthoDB" id="4378831at2"/>
<reference evidence="3" key="1">
    <citation type="submission" date="2016-10" db="EMBL/GenBank/DDBJ databases">
        <authorList>
            <person name="Varghese N."/>
            <person name="Submissions S."/>
        </authorList>
    </citation>
    <scope>NUCLEOTIDE SEQUENCE [LARGE SCALE GENOMIC DNA]</scope>
    <source>
        <strain evidence="3">DSM 27839</strain>
    </source>
</reference>
<dbReference type="Proteomes" id="UP000183400">
    <property type="component" value="Unassembled WGS sequence"/>
</dbReference>
<name>A0A1H3CMB1_9RHOB</name>
<dbReference type="PANTHER" id="PTHR33840">
    <property type="match status" value="1"/>
</dbReference>
<dbReference type="PANTHER" id="PTHR33840:SF1">
    <property type="entry name" value="TLE1 PHOSPHOLIPASE DOMAIN-CONTAINING PROTEIN"/>
    <property type="match status" value="1"/>
</dbReference>
<feature type="domain" description="T6SS Phospholipase effector Tle1-like catalytic" evidence="1">
    <location>
        <begin position="2"/>
        <end position="272"/>
    </location>
</feature>
<protein>
    <submittedName>
        <fullName evidence="2">Uncharacterized alpha/beta hydrolase domain</fullName>
    </submittedName>
</protein>
<sequence length="382" mass="44194">MKKIVICCDGTGNEIRENQFNVLKFYRVLKESADQIGFYDPGVGTISNSGAWSRFKNQLKGVFGLATGYGLDANVLYAYRFLIRHFEDGDEVYLFGFSRGAHTVRVLAGFINMVGLLHPHQEHLCSYALTAYKQSGARDEFDVAWRVQEVLNTRRITIRFMGCWDTGASVIVPRPDRMYLPSLEALPYTQTNPCVRVFRHACAIDERRRMFRLSRWQEPQPFKTNPFVKDEDAEPQDIQQVWFAGLHGDNGSGYPEQESGAAKYPLAWMVDEARAHGLVFRETMVKRLVMGENPRNVRAGSKRDYAAPDIHAELHDSMTFWWRLLEYLPKRKKWHDNPEIRKQPDFYIPMKEPRFVPIDATLHPSVRERIDLNTGYKPENLP</sequence>
<dbReference type="GO" id="GO:0016787">
    <property type="term" value="F:hydrolase activity"/>
    <property type="evidence" value="ECO:0007669"/>
    <property type="project" value="UniProtKB-KW"/>
</dbReference>
<dbReference type="AlphaFoldDB" id="A0A1H3CMB1"/>
<keyword evidence="2" id="KW-0378">Hydrolase</keyword>
<dbReference type="EMBL" id="FNNP01000007">
    <property type="protein sequence ID" value="SDX55291.1"/>
    <property type="molecule type" value="Genomic_DNA"/>
</dbReference>
<dbReference type="STRING" id="985054.SAMN05444358_10765"/>
<organism evidence="2 3">
    <name type="scientific">Ruegeria halocynthiae</name>
    <dbReference type="NCBI Taxonomy" id="985054"/>
    <lineage>
        <taxon>Bacteria</taxon>
        <taxon>Pseudomonadati</taxon>
        <taxon>Pseudomonadota</taxon>
        <taxon>Alphaproteobacteria</taxon>
        <taxon>Rhodobacterales</taxon>
        <taxon>Roseobacteraceae</taxon>
        <taxon>Ruegeria</taxon>
    </lineage>
</organism>
<proteinExistence type="predicted"/>
<accession>A0A1H3CMB1</accession>
<evidence type="ECO:0000313" key="3">
    <source>
        <dbReference type="Proteomes" id="UP000183400"/>
    </source>
</evidence>
<dbReference type="InterPro" id="IPR018712">
    <property type="entry name" value="Tle1-like_cat"/>
</dbReference>
<evidence type="ECO:0000313" key="2">
    <source>
        <dbReference type="EMBL" id="SDX55291.1"/>
    </source>
</evidence>
<evidence type="ECO:0000259" key="1">
    <source>
        <dbReference type="Pfam" id="PF09994"/>
    </source>
</evidence>
<keyword evidence="3" id="KW-1185">Reference proteome</keyword>
<dbReference type="Pfam" id="PF09994">
    <property type="entry name" value="T6SS_Tle1-like_cat"/>
    <property type="match status" value="1"/>
</dbReference>